<keyword evidence="4" id="KW-1185">Reference proteome</keyword>
<dbReference type="EMBL" id="JAIWYP010000013">
    <property type="protein sequence ID" value="KAH3719727.1"/>
    <property type="molecule type" value="Genomic_DNA"/>
</dbReference>
<dbReference type="AlphaFoldDB" id="A0A9D4C904"/>
<feature type="coiled-coil region" evidence="1">
    <location>
        <begin position="8"/>
        <end position="70"/>
    </location>
</feature>
<reference evidence="3" key="2">
    <citation type="submission" date="2020-11" db="EMBL/GenBank/DDBJ databases">
        <authorList>
            <person name="McCartney M.A."/>
            <person name="Auch B."/>
            <person name="Kono T."/>
            <person name="Mallez S."/>
            <person name="Becker A."/>
            <person name="Gohl D.M."/>
            <person name="Silverstein K.A.T."/>
            <person name="Koren S."/>
            <person name="Bechman K.B."/>
            <person name="Herman A."/>
            <person name="Abrahante J.E."/>
            <person name="Garbe J."/>
        </authorList>
    </citation>
    <scope>NUCLEOTIDE SEQUENCE</scope>
    <source>
        <strain evidence="3">Duluth1</strain>
        <tissue evidence="3">Whole animal</tissue>
    </source>
</reference>
<protein>
    <submittedName>
        <fullName evidence="3">Uncharacterized protein</fullName>
    </submittedName>
</protein>
<comment type="caution">
    <text evidence="3">The sequence shown here is derived from an EMBL/GenBank/DDBJ whole genome shotgun (WGS) entry which is preliminary data.</text>
</comment>
<gene>
    <name evidence="3" type="ORF">DPMN_062595</name>
</gene>
<dbReference type="Proteomes" id="UP000828390">
    <property type="component" value="Unassembled WGS sequence"/>
</dbReference>
<name>A0A9D4C904_DREPO</name>
<evidence type="ECO:0000256" key="2">
    <source>
        <dbReference type="SAM" id="MobiDB-lite"/>
    </source>
</evidence>
<accession>A0A9D4C904</accession>
<keyword evidence="1" id="KW-0175">Coiled coil</keyword>
<evidence type="ECO:0000256" key="1">
    <source>
        <dbReference type="SAM" id="Coils"/>
    </source>
</evidence>
<feature type="compositionally biased region" description="Basic and acidic residues" evidence="2">
    <location>
        <begin position="148"/>
        <end position="169"/>
    </location>
</feature>
<evidence type="ECO:0000313" key="3">
    <source>
        <dbReference type="EMBL" id="KAH3719727.1"/>
    </source>
</evidence>
<organism evidence="3 4">
    <name type="scientific">Dreissena polymorpha</name>
    <name type="common">Zebra mussel</name>
    <name type="synonym">Mytilus polymorpha</name>
    <dbReference type="NCBI Taxonomy" id="45954"/>
    <lineage>
        <taxon>Eukaryota</taxon>
        <taxon>Metazoa</taxon>
        <taxon>Spiralia</taxon>
        <taxon>Lophotrochozoa</taxon>
        <taxon>Mollusca</taxon>
        <taxon>Bivalvia</taxon>
        <taxon>Autobranchia</taxon>
        <taxon>Heteroconchia</taxon>
        <taxon>Euheterodonta</taxon>
        <taxon>Imparidentia</taxon>
        <taxon>Neoheterodontei</taxon>
        <taxon>Myida</taxon>
        <taxon>Dreissenoidea</taxon>
        <taxon>Dreissenidae</taxon>
        <taxon>Dreissena</taxon>
    </lineage>
</organism>
<feature type="region of interest" description="Disordered" evidence="2">
    <location>
        <begin position="137"/>
        <end position="183"/>
    </location>
</feature>
<sequence length="183" mass="21036">MKVEKENLQKQCNGFQNMEREVNQLQTRLALSEENFRQMNEKHIRTLLERSELGMLVRQMQAEADRQKEEYERPVGEAGHMSDASLASLAQLAAYHEKHKAEILTQHQTSFQEKAGEHAAHHQEVVSGYKAQIKAASESAIQATEVQKAPERGEEQLDKLNRPSEDQSRVCESAIQPLRYRRL</sequence>
<reference evidence="3" key="1">
    <citation type="journal article" date="2019" name="bioRxiv">
        <title>The Genome of the Zebra Mussel, Dreissena polymorpha: A Resource for Invasive Species Research.</title>
        <authorList>
            <person name="McCartney M.A."/>
            <person name="Auch B."/>
            <person name="Kono T."/>
            <person name="Mallez S."/>
            <person name="Zhang Y."/>
            <person name="Obille A."/>
            <person name="Becker A."/>
            <person name="Abrahante J.E."/>
            <person name="Garbe J."/>
            <person name="Badalamenti J.P."/>
            <person name="Herman A."/>
            <person name="Mangelson H."/>
            <person name="Liachko I."/>
            <person name="Sullivan S."/>
            <person name="Sone E.D."/>
            <person name="Koren S."/>
            <person name="Silverstein K.A.T."/>
            <person name="Beckman K.B."/>
            <person name="Gohl D.M."/>
        </authorList>
    </citation>
    <scope>NUCLEOTIDE SEQUENCE</scope>
    <source>
        <strain evidence="3">Duluth1</strain>
        <tissue evidence="3">Whole animal</tissue>
    </source>
</reference>
<proteinExistence type="predicted"/>
<evidence type="ECO:0000313" key="4">
    <source>
        <dbReference type="Proteomes" id="UP000828390"/>
    </source>
</evidence>